<evidence type="ECO:0000313" key="11">
    <source>
        <dbReference type="Proteomes" id="UP000837803"/>
    </source>
</evidence>
<comment type="similarity">
    <text evidence="1 7">Belongs to the class-I aminoacyl-tRNA synthetase family. Glutamate--tRNA ligase type 1 subfamily.</text>
</comment>
<dbReference type="InterPro" id="IPR014729">
    <property type="entry name" value="Rossmann-like_a/b/a_fold"/>
</dbReference>
<dbReference type="HAMAP" id="MF_00022">
    <property type="entry name" value="Glu_tRNA_synth_type1"/>
    <property type="match status" value="1"/>
</dbReference>
<dbReference type="InterPro" id="IPR020751">
    <property type="entry name" value="aa-tRNA-synth_I_codon-bd_sub2"/>
</dbReference>
<evidence type="ECO:0000259" key="9">
    <source>
        <dbReference type="Pfam" id="PF19269"/>
    </source>
</evidence>
<comment type="function">
    <text evidence="7">Catalyzes the attachment of glutamate to tRNA(Glu) in a two-step reaction: glutamate is first activated by ATP to form Glu-AMP and then transferred to the acceptor end of tRNA(Glu).</text>
</comment>
<proteinExistence type="inferred from homology"/>
<dbReference type="InterPro" id="IPR049940">
    <property type="entry name" value="GluQ/Sye"/>
</dbReference>
<dbReference type="PANTHER" id="PTHR43311:SF2">
    <property type="entry name" value="GLUTAMATE--TRNA LIGASE, MITOCHONDRIAL-RELATED"/>
    <property type="match status" value="1"/>
</dbReference>
<dbReference type="NCBIfam" id="TIGR00464">
    <property type="entry name" value="gltX_bact"/>
    <property type="match status" value="1"/>
</dbReference>
<comment type="caution">
    <text evidence="10">The sequence shown here is derived from an EMBL/GenBank/DDBJ whole genome shotgun (WGS) entry which is preliminary data.</text>
</comment>
<dbReference type="Gene3D" id="1.10.10.350">
    <property type="match status" value="1"/>
</dbReference>
<evidence type="ECO:0000256" key="7">
    <source>
        <dbReference type="HAMAP-Rule" id="MF_00022"/>
    </source>
</evidence>
<reference evidence="10" key="1">
    <citation type="submission" date="2021-12" db="EMBL/GenBank/DDBJ databases">
        <authorList>
            <person name="Rodrigo-Torres L."/>
            <person name="Arahal R. D."/>
            <person name="Lucena T."/>
        </authorList>
    </citation>
    <scope>NUCLEOTIDE SEQUENCE</scope>
    <source>
        <strain evidence="10">CECT 8419</strain>
    </source>
</reference>
<evidence type="ECO:0000256" key="3">
    <source>
        <dbReference type="ARBA" id="ARBA00022741"/>
    </source>
</evidence>
<evidence type="ECO:0000256" key="1">
    <source>
        <dbReference type="ARBA" id="ARBA00007894"/>
    </source>
</evidence>
<dbReference type="EC" id="6.1.1.17" evidence="7"/>
<dbReference type="CDD" id="cd00808">
    <property type="entry name" value="GluRS_core"/>
    <property type="match status" value="1"/>
</dbReference>
<keyword evidence="3 7" id="KW-0547">Nucleotide-binding</keyword>
<keyword evidence="6 7" id="KW-0030">Aminoacyl-tRNA synthetase</keyword>
<dbReference type="InterPro" id="IPR033910">
    <property type="entry name" value="GluRS_core"/>
</dbReference>
<evidence type="ECO:0000256" key="5">
    <source>
        <dbReference type="ARBA" id="ARBA00022917"/>
    </source>
</evidence>
<accession>A0ABM9B0V5</accession>
<dbReference type="Pfam" id="PF00749">
    <property type="entry name" value="tRNA-synt_1c"/>
    <property type="match status" value="1"/>
</dbReference>
<comment type="caution">
    <text evidence="7">Lacks conserved residue(s) required for the propagation of feature annotation.</text>
</comment>
<dbReference type="EMBL" id="CAKLPZ010000002">
    <property type="protein sequence ID" value="CAH1000735.1"/>
    <property type="molecule type" value="Genomic_DNA"/>
</dbReference>
<protein>
    <recommendedName>
        <fullName evidence="7">Glutamate--tRNA ligase</fullName>
        <ecNumber evidence="7">6.1.1.17</ecNumber>
    </recommendedName>
    <alternativeName>
        <fullName evidence="7">Glutamyl-tRNA synthetase</fullName>
        <shortName evidence="7">GluRS</shortName>
    </alternativeName>
</protein>
<comment type="catalytic activity">
    <reaction evidence="7">
        <text>tRNA(Glu) + L-glutamate + ATP = L-glutamyl-tRNA(Glu) + AMP + diphosphate</text>
        <dbReference type="Rhea" id="RHEA:23540"/>
        <dbReference type="Rhea" id="RHEA-COMP:9663"/>
        <dbReference type="Rhea" id="RHEA-COMP:9680"/>
        <dbReference type="ChEBI" id="CHEBI:29985"/>
        <dbReference type="ChEBI" id="CHEBI:30616"/>
        <dbReference type="ChEBI" id="CHEBI:33019"/>
        <dbReference type="ChEBI" id="CHEBI:78442"/>
        <dbReference type="ChEBI" id="CHEBI:78520"/>
        <dbReference type="ChEBI" id="CHEBI:456215"/>
        <dbReference type="EC" id="6.1.1.17"/>
    </reaction>
</comment>
<dbReference type="InterPro" id="IPR045462">
    <property type="entry name" value="aa-tRNA-synth_I_cd-bd"/>
</dbReference>
<comment type="subcellular location">
    <subcellularLocation>
        <location evidence="7">Cytoplasm</location>
    </subcellularLocation>
</comment>
<keyword evidence="2 7" id="KW-0436">Ligase</keyword>
<keyword evidence="11" id="KW-1185">Reference proteome</keyword>
<comment type="subunit">
    <text evidence="7">Monomer.</text>
</comment>
<feature type="short sequence motif" description="'HIGH' region" evidence="7">
    <location>
        <begin position="10"/>
        <end position="20"/>
    </location>
</feature>
<dbReference type="GO" id="GO:0004818">
    <property type="term" value="F:glutamate-tRNA ligase activity"/>
    <property type="evidence" value="ECO:0007669"/>
    <property type="project" value="UniProtKB-EC"/>
</dbReference>
<dbReference type="Pfam" id="PF19269">
    <property type="entry name" value="Anticodon_2"/>
    <property type="match status" value="1"/>
</dbReference>
<evidence type="ECO:0000256" key="4">
    <source>
        <dbReference type="ARBA" id="ARBA00022840"/>
    </source>
</evidence>
<evidence type="ECO:0000313" key="10">
    <source>
        <dbReference type="EMBL" id="CAH1000735.1"/>
    </source>
</evidence>
<organism evidence="10 11">
    <name type="scientific">Neolewinella maritima</name>
    <dbReference type="NCBI Taxonomy" id="1383882"/>
    <lineage>
        <taxon>Bacteria</taxon>
        <taxon>Pseudomonadati</taxon>
        <taxon>Bacteroidota</taxon>
        <taxon>Saprospiria</taxon>
        <taxon>Saprospirales</taxon>
        <taxon>Lewinellaceae</taxon>
        <taxon>Neolewinella</taxon>
    </lineage>
</organism>
<name>A0ABM9B0V5_9BACT</name>
<dbReference type="InterPro" id="IPR008925">
    <property type="entry name" value="aa_tRNA-synth_I_cd-bd_sf"/>
</dbReference>
<dbReference type="SUPFAM" id="SSF52374">
    <property type="entry name" value="Nucleotidylyl transferase"/>
    <property type="match status" value="1"/>
</dbReference>
<sequence length="511" mass="57475">MSTVRVRFAPSPTGALHIGGLRTALYNYLFARKSGGVFVLRIEDTDQKRYVAGAEDYIVEALQWAGISPDEGPDLGGAHGPYRQSERRDTYRKYTQHLLDAGQAYYAFDTEAELDQRREAEKAAGNHNFRYDAMTREGMRNSLSLSKVETEQLLAAGTPYVVRLRVDPGHTVHIQDIVRGDVAFQSEEVDDKVLMKADGLPTYHLANVVDDHLMEISHVIRGEEWLPSTALHVLLYRAFGWEKTMPQFAHLPLLLKPTGKGKLSKRDGQQLGIPVFPLDWKTEDAEEKLSGFREAGFLPEATINFLAFLGWNPGTEQEVFSLPQLIEAFDLDRINKSGAQYDFDKARWYNQQYLIASSAQELAPRVQEQYAAHGRSITLEQAGRIADLLKERVHVLPEFYTQGRYFVERVGVTDEKMARKKWKPALRPAFERLRERLAQLDDWQAPAIKAATLAFMEAEELGFGAVLPVLRLAVSGTTNGPDAFAILETVGQEEVLARLSAGYDAMDELKS</sequence>
<dbReference type="InterPro" id="IPR020058">
    <property type="entry name" value="Glu/Gln-tRNA-synth_Ib_cat-dom"/>
</dbReference>
<evidence type="ECO:0000259" key="8">
    <source>
        <dbReference type="Pfam" id="PF00749"/>
    </source>
</evidence>
<dbReference type="PANTHER" id="PTHR43311">
    <property type="entry name" value="GLUTAMATE--TRNA LIGASE"/>
    <property type="match status" value="1"/>
</dbReference>
<evidence type="ECO:0000256" key="2">
    <source>
        <dbReference type="ARBA" id="ARBA00022598"/>
    </source>
</evidence>
<gene>
    <name evidence="10" type="primary">gltX_1</name>
    <name evidence="7" type="synonym">gltX</name>
    <name evidence="10" type="ORF">LEM8419_01858</name>
</gene>
<keyword evidence="7" id="KW-0963">Cytoplasm</keyword>
<dbReference type="RefSeq" id="WP_238750766.1">
    <property type="nucleotide sequence ID" value="NZ_CAKLPZ010000002.1"/>
</dbReference>
<dbReference type="InterPro" id="IPR000924">
    <property type="entry name" value="Glu/Gln-tRNA-synth"/>
</dbReference>
<feature type="domain" description="Aminoacyl-tRNA synthetase class I anticodon-binding" evidence="9">
    <location>
        <begin position="370"/>
        <end position="501"/>
    </location>
</feature>
<evidence type="ECO:0000256" key="6">
    <source>
        <dbReference type="ARBA" id="ARBA00023146"/>
    </source>
</evidence>
<feature type="binding site" evidence="7">
    <location>
        <position position="265"/>
    </location>
    <ligand>
        <name>ATP</name>
        <dbReference type="ChEBI" id="CHEBI:30616"/>
    </ligand>
</feature>
<dbReference type="InterPro" id="IPR004527">
    <property type="entry name" value="Glu-tRNA-ligase_bac/mito"/>
</dbReference>
<keyword evidence="5 7" id="KW-0648">Protein biosynthesis</keyword>
<dbReference type="Gene3D" id="3.40.50.620">
    <property type="entry name" value="HUPs"/>
    <property type="match status" value="1"/>
</dbReference>
<keyword evidence="4 7" id="KW-0067">ATP-binding</keyword>
<dbReference type="PROSITE" id="PS00178">
    <property type="entry name" value="AA_TRNA_LIGASE_I"/>
    <property type="match status" value="1"/>
</dbReference>
<dbReference type="SUPFAM" id="SSF48163">
    <property type="entry name" value="An anticodon-binding domain of class I aminoacyl-tRNA synthetases"/>
    <property type="match status" value="1"/>
</dbReference>
<feature type="domain" description="Glutamyl/glutaminyl-tRNA synthetase class Ib catalytic" evidence="8">
    <location>
        <begin position="4"/>
        <end position="346"/>
    </location>
</feature>
<dbReference type="Proteomes" id="UP000837803">
    <property type="component" value="Unassembled WGS sequence"/>
</dbReference>
<dbReference type="PRINTS" id="PR00987">
    <property type="entry name" value="TRNASYNTHGLU"/>
</dbReference>
<dbReference type="InterPro" id="IPR001412">
    <property type="entry name" value="aa-tRNA-synth_I_CS"/>
</dbReference>
<feature type="short sequence motif" description="'KMSKS' region" evidence="7">
    <location>
        <begin position="262"/>
        <end position="266"/>
    </location>
</feature>